<dbReference type="AlphaFoldDB" id="X1NCN8"/>
<evidence type="ECO:0008006" key="3">
    <source>
        <dbReference type="Google" id="ProtNLM"/>
    </source>
</evidence>
<reference evidence="2" key="1">
    <citation type="journal article" date="2014" name="Front. Microbiol.">
        <title>High frequency of phylogenetically diverse reductive dehalogenase-homologous genes in deep subseafloor sedimentary metagenomes.</title>
        <authorList>
            <person name="Kawai M."/>
            <person name="Futagami T."/>
            <person name="Toyoda A."/>
            <person name="Takaki Y."/>
            <person name="Nishi S."/>
            <person name="Hori S."/>
            <person name="Arai W."/>
            <person name="Tsubouchi T."/>
            <person name="Morono Y."/>
            <person name="Uchiyama I."/>
            <person name="Ito T."/>
            <person name="Fujiyama A."/>
            <person name="Inagaki F."/>
            <person name="Takami H."/>
        </authorList>
    </citation>
    <scope>NUCLEOTIDE SEQUENCE</scope>
    <source>
        <strain evidence="2">Expedition CK06-06</strain>
    </source>
</reference>
<name>X1NCN8_9ZZZZ</name>
<evidence type="ECO:0000256" key="1">
    <source>
        <dbReference type="SAM" id="MobiDB-lite"/>
    </source>
</evidence>
<comment type="caution">
    <text evidence="2">The sequence shown here is derived from an EMBL/GenBank/DDBJ whole genome shotgun (WGS) entry which is preliminary data.</text>
</comment>
<feature type="non-terminal residue" evidence="2">
    <location>
        <position position="64"/>
    </location>
</feature>
<dbReference type="EMBL" id="BARV01033121">
    <property type="protein sequence ID" value="GAI41792.1"/>
    <property type="molecule type" value="Genomic_DNA"/>
</dbReference>
<organism evidence="2">
    <name type="scientific">marine sediment metagenome</name>
    <dbReference type="NCBI Taxonomy" id="412755"/>
    <lineage>
        <taxon>unclassified sequences</taxon>
        <taxon>metagenomes</taxon>
        <taxon>ecological metagenomes</taxon>
    </lineage>
</organism>
<proteinExistence type="predicted"/>
<sequence length="64" mass="6374">MSIAGDWAPGDTVDATLYVYNDGSIDMSSVTAALSYGSITDGTPVGVTAGPGGSTDNLDEMITA</sequence>
<feature type="region of interest" description="Disordered" evidence="1">
    <location>
        <begin position="45"/>
        <end position="64"/>
    </location>
</feature>
<protein>
    <recommendedName>
        <fullName evidence="3">CARDB domain-containing protein</fullName>
    </recommendedName>
</protein>
<evidence type="ECO:0000313" key="2">
    <source>
        <dbReference type="EMBL" id="GAI41792.1"/>
    </source>
</evidence>
<gene>
    <name evidence="2" type="ORF">S06H3_52123</name>
</gene>
<accession>X1NCN8</accession>